<reference evidence="1" key="1">
    <citation type="submission" date="2019-08" db="EMBL/GenBank/DDBJ databases">
        <authorList>
            <person name="Kucharzyk K."/>
            <person name="Murdoch R.W."/>
            <person name="Higgins S."/>
            <person name="Loffler F."/>
        </authorList>
    </citation>
    <scope>NUCLEOTIDE SEQUENCE</scope>
</reference>
<gene>
    <name evidence="1" type="ORF">SDC9_184535</name>
</gene>
<name>A0A645HNJ7_9ZZZZ</name>
<sequence length="65" mass="7277">MSMSYMPSLTIDIVQYRKIQKALLAAVYNFNSTIDGLLGQHLLVTISIKIEGSTHRFFQAGNTTK</sequence>
<dbReference type="AlphaFoldDB" id="A0A645HNJ7"/>
<protein>
    <submittedName>
        <fullName evidence="1">Uncharacterized protein</fullName>
    </submittedName>
</protein>
<dbReference type="EMBL" id="VSSQ01091477">
    <property type="protein sequence ID" value="MPN37023.1"/>
    <property type="molecule type" value="Genomic_DNA"/>
</dbReference>
<comment type="caution">
    <text evidence="1">The sequence shown here is derived from an EMBL/GenBank/DDBJ whole genome shotgun (WGS) entry which is preliminary data.</text>
</comment>
<proteinExistence type="predicted"/>
<evidence type="ECO:0000313" key="1">
    <source>
        <dbReference type="EMBL" id="MPN37023.1"/>
    </source>
</evidence>
<accession>A0A645HNJ7</accession>
<organism evidence="1">
    <name type="scientific">bioreactor metagenome</name>
    <dbReference type="NCBI Taxonomy" id="1076179"/>
    <lineage>
        <taxon>unclassified sequences</taxon>
        <taxon>metagenomes</taxon>
        <taxon>ecological metagenomes</taxon>
    </lineage>
</organism>